<organism evidence="2 3">
    <name type="scientific">Cymbomonas tetramitiformis</name>
    <dbReference type="NCBI Taxonomy" id="36881"/>
    <lineage>
        <taxon>Eukaryota</taxon>
        <taxon>Viridiplantae</taxon>
        <taxon>Chlorophyta</taxon>
        <taxon>Pyramimonadophyceae</taxon>
        <taxon>Pyramimonadales</taxon>
        <taxon>Pyramimonadaceae</taxon>
        <taxon>Cymbomonas</taxon>
    </lineage>
</organism>
<name>A0AAE0EV99_9CHLO</name>
<evidence type="ECO:0000256" key="1">
    <source>
        <dbReference type="SAM" id="MobiDB-lite"/>
    </source>
</evidence>
<sequence>MRHAAKDLAAKDAVAAKKEIARVERAERAASAKEKAAHKEAQKREELSSGENQIENWFKHKTAAAKKVANQVAS</sequence>
<protein>
    <submittedName>
        <fullName evidence="2">Uncharacterized protein</fullName>
    </submittedName>
</protein>
<comment type="caution">
    <text evidence="2">The sequence shown here is derived from an EMBL/GenBank/DDBJ whole genome shotgun (WGS) entry which is preliminary data.</text>
</comment>
<gene>
    <name evidence="2" type="ORF">CYMTET_48721</name>
</gene>
<accession>A0AAE0EV99</accession>
<evidence type="ECO:0000313" key="2">
    <source>
        <dbReference type="EMBL" id="KAK3241524.1"/>
    </source>
</evidence>
<reference evidence="2 3" key="1">
    <citation type="journal article" date="2015" name="Genome Biol. Evol.">
        <title>Comparative Genomics of a Bacterivorous Green Alga Reveals Evolutionary Causalities and Consequences of Phago-Mixotrophic Mode of Nutrition.</title>
        <authorList>
            <person name="Burns J.A."/>
            <person name="Paasch A."/>
            <person name="Narechania A."/>
            <person name="Kim E."/>
        </authorList>
    </citation>
    <scope>NUCLEOTIDE SEQUENCE [LARGE SCALE GENOMIC DNA]</scope>
    <source>
        <strain evidence="2 3">PLY_AMNH</strain>
    </source>
</reference>
<dbReference type="AlphaFoldDB" id="A0AAE0EV99"/>
<feature type="region of interest" description="Disordered" evidence="1">
    <location>
        <begin position="27"/>
        <end position="52"/>
    </location>
</feature>
<proteinExistence type="predicted"/>
<feature type="compositionally biased region" description="Basic and acidic residues" evidence="1">
    <location>
        <begin position="27"/>
        <end position="47"/>
    </location>
</feature>
<dbReference type="EMBL" id="LGRX02033379">
    <property type="protein sequence ID" value="KAK3241524.1"/>
    <property type="molecule type" value="Genomic_DNA"/>
</dbReference>
<evidence type="ECO:0000313" key="3">
    <source>
        <dbReference type="Proteomes" id="UP001190700"/>
    </source>
</evidence>
<keyword evidence="3" id="KW-1185">Reference proteome</keyword>
<dbReference type="Proteomes" id="UP001190700">
    <property type="component" value="Unassembled WGS sequence"/>
</dbReference>